<sequence length="107" mass="13148">MDRSEISESKLHVTIKYRDQCLHLRIKYNRLIRIPNCICFLLLLLFHKKVLCFPKIKDRLHLTRTTIWKIDRPQFFQTVTPCVFDFFIHRQRQIYQQLNNIVSFIKI</sequence>
<accession>A0A8D9B4J9</accession>
<protein>
    <submittedName>
        <fullName evidence="1">Uncharacterized protein</fullName>
    </submittedName>
</protein>
<name>A0A8D9B4J9_9HEMI</name>
<reference evidence="1" key="1">
    <citation type="submission" date="2021-05" db="EMBL/GenBank/DDBJ databases">
        <authorList>
            <person name="Alioto T."/>
            <person name="Alioto T."/>
            <person name="Gomez Garrido J."/>
        </authorList>
    </citation>
    <scope>NUCLEOTIDE SEQUENCE</scope>
</reference>
<dbReference type="AlphaFoldDB" id="A0A8D9B4J9"/>
<proteinExistence type="predicted"/>
<organism evidence="1">
    <name type="scientific">Cacopsylla melanoneura</name>
    <dbReference type="NCBI Taxonomy" id="428564"/>
    <lineage>
        <taxon>Eukaryota</taxon>
        <taxon>Metazoa</taxon>
        <taxon>Ecdysozoa</taxon>
        <taxon>Arthropoda</taxon>
        <taxon>Hexapoda</taxon>
        <taxon>Insecta</taxon>
        <taxon>Pterygota</taxon>
        <taxon>Neoptera</taxon>
        <taxon>Paraneoptera</taxon>
        <taxon>Hemiptera</taxon>
        <taxon>Sternorrhyncha</taxon>
        <taxon>Psylloidea</taxon>
        <taxon>Psyllidae</taxon>
        <taxon>Psyllinae</taxon>
        <taxon>Cacopsylla</taxon>
    </lineage>
</organism>
<evidence type="ECO:0000313" key="1">
    <source>
        <dbReference type="EMBL" id="CAG6777016.1"/>
    </source>
</evidence>
<dbReference type="EMBL" id="HBUF01603986">
    <property type="protein sequence ID" value="CAG6777016.1"/>
    <property type="molecule type" value="Transcribed_RNA"/>
</dbReference>